<dbReference type="GO" id="GO:0006355">
    <property type="term" value="P:regulation of DNA-templated transcription"/>
    <property type="evidence" value="ECO:0007669"/>
    <property type="project" value="InterPro"/>
</dbReference>
<comment type="similarity">
    <text evidence="1">Belongs to the SBNO family.</text>
</comment>
<dbReference type="OrthoDB" id="270332at2"/>
<dbReference type="STRING" id="34004.SAMN04488021_1475"/>
<protein>
    <submittedName>
        <fullName evidence="4">Methyltransferase domain-containing protein</fullName>
    </submittedName>
</protein>
<dbReference type="InterPro" id="IPR026937">
    <property type="entry name" value="SBNO_Helicase_C_dom"/>
</dbReference>
<dbReference type="PANTHER" id="PTHR12706:SF30">
    <property type="entry name" value="PROTEIN STRAWBERRY NOTCH-RELATED"/>
    <property type="match status" value="1"/>
</dbReference>
<dbReference type="InterPro" id="IPR029063">
    <property type="entry name" value="SAM-dependent_MTases_sf"/>
</dbReference>
<dbReference type="GO" id="GO:0008168">
    <property type="term" value="F:methyltransferase activity"/>
    <property type="evidence" value="ECO:0007669"/>
    <property type="project" value="UniProtKB-KW"/>
</dbReference>
<name>A0A1I3EC35_9RHOB</name>
<organism evidence="4 5">
    <name type="scientific">Paracoccus aminovorans</name>
    <dbReference type="NCBI Taxonomy" id="34004"/>
    <lineage>
        <taxon>Bacteria</taxon>
        <taxon>Pseudomonadati</taxon>
        <taxon>Pseudomonadota</taxon>
        <taxon>Alphaproteobacteria</taxon>
        <taxon>Rhodobacterales</taxon>
        <taxon>Paracoccaceae</taxon>
        <taxon>Paracoccus</taxon>
    </lineage>
</organism>
<evidence type="ECO:0000313" key="4">
    <source>
        <dbReference type="EMBL" id="SFH96526.1"/>
    </source>
</evidence>
<evidence type="ECO:0000313" key="5">
    <source>
        <dbReference type="Proteomes" id="UP000183635"/>
    </source>
</evidence>
<feature type="domain" description="Strawberry notch helicase C" evidence="2">
    <location>
        <begin position="915"/>
        <end position="1171"/>
    </location>
</feature>
<keyword evidence="4" id="KW-0489">Methyltransferase</keyword>
<dbReference type="InterPro" id="IPR039187">
    <property type="entry name" value="SNO_AAA"/>
</dbReference>
<dbReference type="Gene3D" id="3.40.50.300">
    <property type="entry name" value="P-loop containing nucleotide triphosphate hydrolases"/>
    <property type="match status" value="1"/>
</dbReference>
<sequence length="1449" mass="157340">MNMISASAAASATAPLPRDHDAETAARIFTAAGLLLPHLERGQRVDAATLRGAMEAGFGASDATGAWTWKLAYDACEAATVLFLRKYGNVLFRKAASKSAILPQLGKISGLLPTHTRRSEEAQTFQQFSTPIPLGFAAVTAAAITPADRVLEPSAGTGLLAILAEIAGGTLLVNELAEMRAGLLSSLFPALSVTRFDAAQIDDHLDPCLVPTVVLMNPPFSVMANVEGRMRDAAFRHLASALARLAPGGRLVTITGASFAPDNPAWTASWTRLQERGRVTFSAAIDGSVYAKQGTTVPTRLTVIDKLPAEDAAVFPAAPGVAPDVATLIAWLADLLPTRLPVDPGLTVPVARPTAPRTVRGYVNRAARSAPAAPLAEPEAVPVAYETVDWEPAEGGGLSDAIYEEYGLQTIRIDGAQAHPTQLVQSASMASIAPPKPSYRPTLPNDILGKLSEAQLETVIYSGEAHGGFLAGGWTIDDTLDNLAAAPEDAEGAIRFRQGFMIGDGTGVGKGRESAAIILDNWMQGRRKAIWISKSDKLLEDAQRDWSALGMERLLVTPLSRFPQGKPITLNEGILFLTYATLRSDDRGTRVSRVKQIVEWLGTDFDGVVIFDEAHAMANAAGGRGERGDVAASQQGRAGLRIQHALPDARVVYVSATGATTVHNLAYAQRLGLWGGEDFPFSTRAEFVEAIEAGGVAAMEVLARDLRALGLYTARSLSFKGVEYELLDHELTPEQVRIYDSYADAFAIIHNNLDAAMQAANITGGEGGSGTLNRQAKSAARSAFESAKQRFFGHLLTSMKTPTLIRSITADLEAGHSSVIQIVSTGEALMERRLAEIPTEEWGDLKMDLSPREYVLDYLAHSFPVQLYEPFTDSEGNLSSRPVYRDGQPVESREAAARRDEMIASLASLPPVPGALDQIIQYFGTDTVAEVTGRSRRIVRKRSVTIDRLVVESRAGSANLAETQAFMDDQKRVLVFSDAGGTGRSYHAELSAKNTRLRVHYLLEAGWKADAAIQGLGRTHRTNQAQPPLFRPISTNVKAEKRFLSTIARRLDTLGAITRGQRQTGGQGLFRPEDNLESHYARDALRQLYLLLVRGKVDGCSLERFEAATGLKLMDANGIKDNLPAITTFLNRLLALTIELQGILFTAFEQLLTARIEGAIASGTYDAGLETLRAESFVVTDRQVIYTHPRTGAETSLLTITERRRNRPVTLDAALAELDDPRARLLINERSGRAAVQIPTTSVMLDDGEIERRVRLIRPMEAQNVQVRMMRETHWVEADRDAFASAWEAEVAEVPEFAESTLHMVTGLLLPIWKRLPNDSTRVYRLQSDAGERIIGRKVSPAWAANATETGITSVSPDDAFAALLESRTILDLAEGLQLRRVRVMGANRIELSGFTDTMRQRLTAYGLFHEIISWKLRMFVPVDASGPAILGKLFDRWPVERIGEREAA</sequence>
<dbReference type="InterPro" id="IPR027417">
    <property type="entry name" value="P-loop_NTPase"/>
</dbReference>
<dbReference type="PANTHER" id="PTHR12706">
    <property type="entry name" value="STRAWBERRY NOTCH-RELATED"/>
    <property type="match status" value="1"/>
</dbReference>
<evidence type="ECO:0000259" key="3">
    <source>
        <dbReference type="Pfam" id="PF13872"/>
    </source>
</evidence>
<dbReference type="Proteomes" id="UP000183635">
    <property type="component" value="Unassembled WGS sequence"/>
</dbReference>
<dbReference type="Pfam" id="PF13872">
    <property type="entry name" value="AAA_34"/>
    <property type="match status" value="1"/>
</dbReference>
<keyword evidence="5" id="KW-1185">Reference proteome</keyword>
<feature type="domain" description="Strawberry notch AAA" evidence="3">
    <location>
        <begin position="418"/>
        <end position="740"/>
    </location>
</feature>
<proteinExistence type="inferred from homology"/>
<evidence type="ECO:0000259" key="2">
    <source>
        <dbReference type="Pfam" id="PF13871"/>
    </source>
</evidence>
<dbReference type="Gene3D" id="3.40.50.150">
    <property type="entry name" value="Vaccinia Virus protein VP39"/>
    <property type="match status" value="1"/>
</dbReference>
<reference evidence="4 5" key="1">
    <citation type="submission" date="2016-10" db="EMBL/GenBank/DDBJ databases">
        <authorList>
            <person name="de Groot N.N."/>
        </authorList>
    </citation>
    <scope>NUCLEOTIDE SEQUENCE [LARGE SCALE GENOMIC DNA]</scope>
    <source>
        <strain evidence="4 5">DSM 8537</strain>
    </source>
</reference>
<dbReference type="Pfam" id="PF13871">
    <property type="entry name" value="Helicase_C_4"/>
    <property type="match status" value="1"/>
</dbReference>
<evidence type="ECO:0000256" key="1">
    <source>
        <dbReference type="ARBA" id="ARBA00006992"/>
    </source>
</evidence>
<keyword evidence="4" id="KW-0808">Transferase</keyword>
<dbReference type="SUPFAM" id="SSF52540">
    <property type="entry name" value="P-loop containing nucleoside triphosphate hydrolases"/>
    <property type="match status" value="1"/>
</dbReference>
<dbReference type="EMBL" id="FOPU01000047">
    <property type="protein sequence ID" value="SFH96526.1"/>
    <property type="molecule type" value="Genomic_DNA"/>
</dbReference>
<accession>A0A1I3EC35</accession>
<dbReference type="InterPro" id="IPR026741">
    <property type="entry name" value="SNO"/>
</dbReference>
<gene>
    <name evidence="4" type="ORF">SAMN04488021_1475</name>
</gene>
<dbReference type="RefSeq" id="WP_074970571.1">
    <property type="nucleotide sequence ID" value="NZ_CBCRYP010000042.1"/>
</dbReference>
<dbReference type="GO" id="GO:0032259">
    <property type="term" value="P:methylation"/>
    <property type="evidence" value="ECO:0007669"/>
    <property type="project" value="UniProtKB-KW"/>
</dbReference>
<dbReference type="SUPFAM" id="SSF53335">
    <property type="entry name" value="S-adenosyl-L-methionine-dependent methyltransferases"/>
    <property type="match status" value="1"/>
</dbReference>